<reference evidence="2" key="1">
    <citation type="journal article" date="2019" name="Int. J. Syst. Evol. Microbiol.">
        <title>The Global Catalogue of Microorganisms (GCM) 10K type strain sequencing project: providing services to taxonomists for standard genome sequencing and annotation.</title>
        <authorList>
            <consortium name="The Broad Institute Genomics Platform"/>
            <consortium name="The Broad Institute Genome Sequencing Center for Infectious Disease"/>
            <person name="Wu L."/>
            <person name="Ma J."/>
        </authorList>
    </citation>
    <scope>NUCLEOTIDE SEQUENCE [LARGE SCALE GENOMIC DNA]</scope>
    <source>
        <strain evidence="2">NBRC 108723</strain>
    </source>
</reference>
<evidence type="ECO:0000313" key="1">
    <source>
        <dbReference type="EMBL" id="GLT18649.1"/>
    </source>
</evidence>
<dbReference type="RefSeq" id="WP_284192532.1">
    <property type="nucleotide sequence ID" value="NZ_BSPW01000051.1"/>
</dbReference>
<sequence length="131" mass="15779">MILTRQEKLFIRQLIALRKRKEEKLQAQWKTLDEEQNNCREERILAYQLWNESRAVLVASNADDKLLTRNELTQLISDKRSQYLQERSRAESIDYWDKRVEQIEHQKAELTRQKAILIRGQEKLKGVLDEQ</sequence>
<evidence type="ECO:0008006" key="3">
    <source>
        <dbReference type="Google" id="ProtNLM"/>
    </source>
</evidence>
<evidence type="ECO:0000313" key="2">
    <source>
        <dbReference type="Proteomes" id="UP001157138"/>
    </source>
</evidence>
<name>A0ABQ6F0X0_9VIBR</name>
<accession>A0ABQ6F0X0</accession>
<gene>
    <name evidence="1" type="ORF">GCM10007938_24300</name>
</gene>
<proteinExistence type="predicted"/>
<organism evidence="1 2">
    <name type="scientific">Vibrio zhanjiangensis</name>
    <dbReference type="NCBI Taxonomy" id="1046128"/>
    <lineage>
        <taxon>Bacteria</taxon>
        <taxon>Pseudomonadati</taxon>
        <taxon>Pseudomonadota</taxon>
        <taxon>Gammaproteobacteria</taxon>
        <taxon>Vibrionales</taxon>
        <taxon>Vibrionaceae</taxon>
        <taxon>Vibrio</taxon>
    </lineage>
</organism>
<dbReference type="EMBL" id="BSPW01000051">
    <property type="protein sequence ID" value="GLT18649.1"/>
    <property type="molecule type" value="Genomic_DNA"/>
</dbReference>
<comment type="caution">
    <text evidence="1">The sequence shown here is derived from an EMBL/GenBank/DDBJ whole genome shotgun (WGS) entry which is preliminary data.</text>
</comment>
<keyword evidence="2" id="KW-1185">Reference proteome</keyword>
<dbReference type="Proteomes" id="UP001157138">
    <property type="component" value="Unassembled WGS sequence"/>
</dbReference>
<protein>
    <recommendedName>
        <fullName evidence="3">Type III secretion protein</fullName>
    </recommendedName>
</protein>